<dbReference type="Proteomes" id="UP000184310">
    <property type="component" value="Unassembled WGS sequence"/>
</dbReference>
<keyword evidence="2" id="KW-0812">Transmembrane</keyword>
<keyword evidence="2" id="KW-0472">Membrane</keyword>
<evidence type="ECO:0000313" key="4">
    <source>
        <dbReference type="Proteomes" id="UP000184310"/>
    </source>
</evidence>
<feature type="transmembrane region" description="Helical" evidence="2">
    <location>
        <begin position="778"/>
        <end position="796"/>
    </location>
</feature>
<feature type="transmembrane region" description="Helical" evidence="2">
    <location>
        <begin position="557"/>
        <end position="580"/>
    </location>
</feature>
<feature type="transmembrane region" description="Helical" evidence="2">
    <location>
        <begin position="702"/>
        <end position="722"/>
    </location>
</feature>
<sequence>MSDSVGKITLDLEIASDIGKQVSAISNLMGKNLKDTLNNSFKSSFDGINKSAKESLNSVDSTMKNMLSRIKDSTRKTLSSAFATMKKIKLPTPKFPEVNIAKPKVASISKTIGTRGPPTVNKEMLKSQIEGIERTLDNTNAKIEQQQAKLAGLREEYNNTFNQARKNKLEEQILKTEGAINKLIAASDKLGFKLADLDAGFKMLGVAPMLAGAETAALTNKTKAFATNAGKAGNSTKGFSNALKQLGFGAKTTGNNFRGAYNGVGMFFSSLFKWGIVFPLIIRGIGAMSKSLFDSLMTNQQFANSLHQIQTNLMVAFTPIFYAVLPAINALMSALATITTYIAMFTSMLFGKTYQASYQATQGLINAKEAMGAYGNSAKKAGKDAKGALAGFDEINVLANNKHDSDGGGGGGGKSKVPKLAAPSINTAPTSAAGKAVEKMINDLKAVMATLFNPLKSAWQKDGASVMSAFYRAIDGTKNTLKHLYSVLQTPPVQLFIENIARIGLALAKLALSIYNNFILPMVNWFISVMPGLSKGLNPLLEGIRKFIDFLSSSPNLLTVVCSTVLGLIAAFKILEVSLVVVKSIEKLNAILFILAENPIILVIAAIAALVVAFTALYASNEKFRNKVNEVASAISSFFMPVINTLKGVLLDVWNKALIPLGNCLIDIWKTVIEPLSVVIKDVLGMAIKFIIDIATMLWKNVLYPFIDFLSSIFIQGIQAAIEIYKAWKPVIQAIINIMLFLWKNVLAPVVGFMLGTFKGAFEGVFRSIKDIIGGLKVFFTGIIDFITGVFTGNWSRAWKGVVEIFKGIVSVLGGIFKTPLNAVIGLINGAVDSINNIKVPKIDLPFGMGTVGGWNLGIKHIPYLAKGGVIDSPTLAMVGEAGKEAVVPLENNTGWMDKVGSVVASAVLAAMQFNTQSSNNPNNNSGDTILQLDGTTFARLIKPYVDSENQRIGNMIIKPV</sequence>
<dbReference type="EMBL" id="FQZB01000009">
    <property type="protein sequence ID" value="SHJ51889.1"/>
    <property type="molecule type" value="Genomic_DNA"/>
</dbReference>
<name>A0A1M6JYW6_9CLOT</name>
<proteinExistence type="predicted"/>
<keyword evidence="2" id="KW-1133">Transmembrane helix</keyword>
<evidence type="ECO:0000256" key="2">
    <source>
        <dbReference type="SAM" id="Phobius"/>
    </source>
</evidence>
<dbReference type="STRING" id="1121302.SAMN02745163_02049"/>
<organism evidence="3 4">
    <name type="scientific">Clostridium cavendishii DSM 21758</name>
    <dbReference type="NCBI Taxonomy" id="1121302"/>
    <lineage>
        <taxon>Bacteria</taxon>
        <taxon>Bacillati</taxon>
        <taxon>Bacillota</taxon>
        <taxon>Clostridia</taxon>
        <taxon>Eubacteriales</taxon>
        <taxon>Clostridiaceae</taxon>
        <taxon>Clostridium</taxon>
    </lineage>
</organism>
<dbReference type="OrthoDB" id="90760at2"/>
<evidence type="ECO:0008006" key="5">
    <source>
        <dbReference type="Google" id="ProtNLM"/>
    </source>
</evidence>
<feature type="coiled-coil region" evidence="1">
    <location>
        <begin position="122"/>
        <end position="186"/>
    </location>
</feature>
<reference evidence="3 4" key="1">
    <citation type="submission" date="2016-11" db="EMBL/GenBank/DDBJ databases">
        <authorList>
            <person name="Jaros S."/>
            <person name="Januszkiewicz K."/>
            <person name="Wedrychowicz H."/>
        </authorList>
    </citation>
    <scope>NUCLEOTIDE SEQUENCE [LARGE SCALE GENOMIC DNA]</scope>
    <source>
        <strain evidence="3 4">DSM 21758</strain>
    </source>
</reference>
<feature type="transmembrane region" description="Helical" evidence="2">
    <location>
        <begin position="734"/>
        <end position="758"/>
    </location>
</feature>
<dbReference type="RefSeq" id="WP_072986744.1">
    <property type="nucleotide sequence ID" value="NZ_FQZB01000009.1"/>
</dbReference>
<gene>
    <name evidence="3" type="ORF">SAMN02745163_02049</name>
</gene>
<keyword evidence="1" id="KW-0175">Coiled coil</keyword>
<feature type="transmembrane region" description="Helical" evidence="2">
    <location>
        <begin position="600"/>
        <end position="619"/>
    </location>
</feature>
<evidence type="ECO:0000256" key="1">
    <source>
        <dbReference type="SAM" id="Coils"/>
    </source>
</evidence>
<evidence type="ECO:0000313" key="3">
    <source>
        <dbReference type="EMBL" id="SHJ51889.1"/>
    </source>
</evidence>
<feature type="transmembrane region" description="Helical" evidence="2">
    <location>
        <begin position="330"/>
        <end position="350"/>
    </location>
</feature>
<dbReference type="AlphaFoldDB" id="A0A1M6JYW6"/>
<keyword evidence="4" id="KW-1185">Reference proteome</keyword>
<accession>A0A1M6JYW6</accession>
<feature type="transmembrane region" description="Helical" evidence="2">
    <location>
        <begin position="260"/>
        <end position="282"/>
    </location>
</feature>
<protein>
    <recommendedName>
        <fullName evidence="5">Phage-related protein</fullName>
    </recommendedName>
</protein>